<keyword evidence="2" id="KW-1185">Reference proteome</keyword>
<evidence type="ECO:0000313" key="1">
    <source>
        <dbReference type="EMBL" id="CAK5109574.1"/>
    </source>
</evidence>
<organism evidence="1 2">
    <name type="scientific">Meloidogyne enterolobii</name>
    <name type="common">Root-knot nematode worm</name>
    <name type="synonym">Meloidogyne mayaguensis</name>
    <dbReference type="NCBI Taxonomy" id="390850"/>
    <lineage>
        <taxon>Eukaryota</taxon>
        <taxon>Metazoa</taxon>
        <taxon>Ecdysozoa</taxon>
        <taxon>Nematoda</taxon>
        <taxon>Chromadorea</taxon>
        <taxon>Rhabditida</taxon>
        <taxon>Tylenchina</taxon>
        <taxon>Tylenchomorpha</taxon>
        <taxon>Tylenchoidea</taxon>
        <taxon>Meloidogynidae</taxon>
        <taxon>Meloidogyninae</taxon>
        <taxon>Meloidogyne</taxon>
    </lineage>
</organism>
<dbReference type="Proteomes" id="UP001497535">
    <property type="component" value="Unassembled WGS sequence"/>
</dbReference>
<protein>
    <submittedName>
        <fullName evidence="1">Uncharacterized protein</fullName>
    </submittedName>
</protein>
<gene>
    <name evidence="1" type="ORF">MENTE1834_LOCUS44210</name>
</gene>
<dbReference type="EMBL" id="CAVMJV010000132">
    <property type="protein sequence ID" value="CAK5109574.1"/>
    <property type="molecule type" value="Genomic_DNA"/>
</dbReference>
<reference evidence="1" key="1">
    <citation type="submission" date="2023-11" db="EMBL/GenBank/DDBJ databases">
        <authorList>
            <person name="Poullet M."/>
        </authorList>
    </citation>
    <scope>NUCLEOTIDE SEQUENCE</scope>
    <source>
        <strain evidence="1">E1834</strain>
    </source>
</reference>
<proteinExistence type="predicted"/>
<sequence>MNSQILEFTISKKFTHSLNAKSKKQYPRHPWTSPCINLSLPLSLKSHSHSDPSQDLSQSDLSQGLSLSHSDPSQGLFLNLSLPLSLRSLSHTDTSQDLSLIASLIQIPLRVSLGASRRNCFILFSLVPSLHKFKVFDQIFIILSFNPVLTKNNLLLRLLNV</sequence>
<comment type="caution">
    <text evidence="1">The sequence shown here is derived from an EMBL/GenBank/DDBJ whole genome shotgun (WGS) entry which is preliminary data.</text>
</comment>
<name>A0ACB1AY80_MELEN</name>
<accession>A0ACB1AY80</accession>
<evidence type="ECO:0000313" key="2">
    <source>
        <dbReference type="Proteomes" id="UP001497535"/>
    </source>
</evidence>